<evidence type="ECO:0000313" key="1">
    <source>
        <dbReference type="EMBL" id="RIY40338.1"/>
    </source>
</evidence>
<gene>
    <name evidence="1" type="ORF">CJP73_10735</name>
</gene>
<protein>
    <submittedName>
        <fullName evidence="1">Uncharacterized protein</fullName>
    </submittedName>
</protein>
<reference evidence="1 2" key="1">
    <citation type="submission" date="2017-08" db="EMBL/GenBank/DDBJ databases">
        <title>Pusillimonas indicus sp. nov., a member of the family Alcaligenaceae isolated from surface seawater.</title>
        <authorList>
            <person name="Li J."/>
        </authorList>
    </citation>
    <scope>NUCLEOTIDE SEQUENCE [LARGE SCALE GENOMIC DNA]</scope>
    <source>
        <strain evidence="1 2">L52-1-41</strain>
    </source>
</reference>
<dbReference type="EMBL" id="NQYH01000009">
    <property type="protein sequence ID" value="RIY40338.1"/>
    <property type="molecule type" value="Genomic_DNA"/>
</dbReference>
<comment type="caution">
    <text evidence="1">The sequence shown here is derived from an EMBL/GenBank/DDBJ whole genome shotgun (WGS) entry which is preliminary data.</text>
</comment>
<organism evidence="1 2">
    <name type="scientific">Neopusillimonas maritima</name>
    <dbReference type="NCBI Taxonomy" id="2026239"/>
    <lineage>
        <taxon>Bacteria</taxon>
        <taxon>Pseudomonadati</taxon>
        <taxon>Pseudomonadota</taxon>
        <taxon>Betaproteobacteria</taxon>
        <taxon>Burkholderiales</taxon>
        <taxon>Alcaligenaceae</taxon>
        <taxon>Neopusillimonas</taxon>
    </lineage>
</organism>
<name>A0A3A1YSZ5_9BURK</name>
<sequence length="96" mass="10152">MLLGEPKVRSRAERAFASLRIDRPAEMQRPKSNYNFEAYGVDFTDCAKTSDTVVLPGSGTPATAVVVVGLVGVIMSGEGRTGAVDLAVRDHGDSGR</sequence>
<dbReference type="Proteomes" id="UP000266206">
    <property type="component" value="Unassembled WGS sequence"/>
</dbReference>
<dbReference type="AlphaFoldDB" id="A0A3A1YSZ5"/>
<evidence type="ECO:0000313" key="2">
    <source>
        <dbReference type="Proteomes" id="UP000266206"/>
    </source>
</evidence>
<accession>A0A3A1YSZ5</accession>
<proteinExistence type="predicted"/>